<evidence type="ECO:0000313" key="4">
    <source>
        <dbReference type="Proteomes" id="UP000014318"/>
    </source>
</evidence>
<protein>
    <submittedName>
        <fullName evidence="1">Uncharacterized protein</fullName>
    </submittedName>
</protein>
<evidence type="ECO:0000313" key="5">
    <source>
        <dbReference type="Proteomes" id="UP000224839"/>
    </source>
</evidence>
<gene>
    <name evidence="3" type="ORF">P29A0810_017</name>
    <name evidence="2" type="ORF">SXCG_00062</name>
    <name evidence="1" type="ORF">SXFG_00101</name>
</gene>
<dbReference type="EMBL" id="JF974299">
    <property type="protein sequence ID" value="AET72651.1"/>
    <property type="molecule type" value="Genomic_DNA"/>
</dbReference>
<dbReference type="Proteomes" id="UP000224839">
    <property type="component" value="Segment"/>
</dbReference>
<dbReference type="Proteomes" id="UP000297591">
    <property type="component" value="Segment"/>
</dbReference>
<dbReference type="KEGG" id="vg:16045233"/>
<dbReference type="Proteomes" id="UP000014318">
    <property type="component" value="Segment"/>
</dbReference>
<sequence length="76" mass="8625">MIGPIGVTLRQAEDNFEFLLELTDNQRVCWKITRPDGKSVLMVPVNEVAPISDELQDEVEEFRKSFLEKVGASDET</sequence>
<dbReference type="EMBL" id="KU686203">
    <property type="protein sequence ID" value="AOV59953.1"/>
    <property type="molecule type" value="Genomic_DNA"/>
</dbReference>
<evidence type="ECO:0000313" key="2">
    <source>
        <dbReference type="EMBL" id="AGN33862.1"/>
    </source>
</evidence>
<evidence type="ECO:0000313" key="6">
    <source>
        <dbReference type="Proteomes" id="UP000297591"/>
    </source>
</evidence>
<name>G8EXW1_9CAUD</name>
<evidence type="ECO:0000313" key="3">
    <source>
        <dbReference type="EMBL" id="AOV59953.1"/>
    </source>
</evidence>
<reference evidence="1 6" key="2">
    <citation type="submission" date="2010-12" db="EMBL/GenBank/DDBJ databases">
        <title>The Genome Sequence of Synechococcus phage S-CAM8 0608SB47.</title>
        <authorList>
            <consortium name="The Broad Institute Genome Sequencing Platform"/>
            <person name="Henn M.R."/>
            <person name="Martiny J."/>
            <person name="Weihe C."/>
            <person name="Levin J."/>
            <person name="Malboeuf C."/>
            <person name="Casali M."/>
            <person name="Russ C."/>
            <person name="Lennon N."/>
            <person name="Chapman S.B."/>
            <person name="Erlich R."/>
            <person name="Young S.K."/>
            <person name="Yandava C."/>
            <person name="Zeng Q."/>
            <person name="Alvarado L."/>
            <person name="Anderson S."/>
            <person name="Berlin A."/>
            <person name="Chen Z."/>
            <person name="Freedman E."/>
            <person name="Gellesch M."/>
            <person name="Goldberg J."/>
            <person name="Green L."/>
            <person name="Griggs A."/>
            <person name="Gujja S."/>
            <person name="Heilman E.R."/>
            <person name="Heiman D."/>
            <person name="Hollinger A."/>
            <person name="Howarth C."/>
            <person name="Larson L."/>
            <person name="Mehta T."/>
            <person name="Pearson M."/>
            <person name="Roberts A."/>
            <person name="Ryan E."/>
            <person name="Saif S."/>
            <person name="Shea T."/>
            <person name="Shenoy N."/>
            <person name="Sisk P."/>
            <person name="Stolte C."/>
            <person name="Sykes S."/>
            <person name="White J."/>
            <person name="Haas B."/>
            <person name="Nusbaum C."/>
            <person name="Birren B."/>
        </authorList>
    </citation>
    <scope>NUCLEOTIDE SEQUENCE [LARGE SCALE GENOMIC DNA]</scope>
    <source>
        <strain evidence="1 6">0608SB47</strain>
    </source>
</reference>
<evidence type="ECO:0000313" key="1">
    <source>
        <dbReference type="EMBL" id="AET72651.1"/>
    </source>
</evidence>
<accession>G8EXW1</accession>
<reference evidence="2 4" key="1">
    <citation type="submission" date="2010-11" db="EMBL/GenBank/DDBJ databases">
        <title>The Genome Sequence of Synechococcus phage S-CAM8 0608BI06.</title>
        <authorList>
            <consortium name="The Broad Institute Genome Sequencing Platform"/>
            <person name="Henn M.R."/>
            <person name="Martiny J."/>
            <person name="Weihe C."/>
            <person name="Levin J."/>
            <person name="Malboeuf C."/>
            <person name="Casali M."/>
            <person name="Russ C."/>
            <person name="Lennon N."/>
            <person name="Chapman S.B."/>
            <person name="Erlich R."/>
            <person name="Young S.K."/>
            <person name="Yandava C."/>
            <person name="Zeng Q."/>
            <person name="Alvarado L."/>
            <person name="Anderson S."/>
            <person name="Berlin A."/>
            <person name="Chen Z."/>
            <person name="Freedman E."/>
            <person name="Gellesch M."/>
            <person name="Goldberg J."/>
            <person name="Green L."/>
            <person name="Griggs A."/>
            <person name="Gujja S."/>
            <person name="Heilman E.R."/>
            <person name="Heiman D."/>
            <person name="Hollinger A."/>
            <person name="Howarth C."/>
            <person name="Larson L."/>
            <person name="Mehta T."/>
            <person name="Pearson M."/>
            <person name="Roberts A."/>
            <person name="Ryan E."/>
            <person name="Saif S."/>
            <person name="Shea T."/>
            <person name="Shenoy N."/>
            <person name="Sisk P."/>
            <person name="Stolte C."/>
            <person name="Sykes S."/>
            <person name="White J."/>
            <person name="Haas B."/>
            <person name="Nusbaum C."/>
            <person name="Birren B."/>
        </authorList>
    </citation>
    <scope>NUCLEOTIDE SEQUENCE [LARGE SCALE GENOMIC DNA]</scope>
    <source>
        <strain evidence="2">S-CAM8 06008BI06</strain>
    </source>
</reference>
<dbReference type="EMBL" id="HQ634178">
    <property type="protein sequence ID" value="AGN33862.1"/>
    <property type="molecule type" value="Genomic_DNA"/>
</dbReference>
<keyword evidence="4" id="KW-1185">Reference proteome</keyword>
<dbReference type="OrthoDB" id="23974at10239"/>
<reference evidence="3 5" key="3">
    <citation type="journal article" date="2016" name="Virology">
        <title>The genomic content and context of auxiliary metabolic genes in marine cyanomyoviruses.</title>
        <authorList>
            <person name="Crummett L.T."/>
            <person name="Puxty R.J."/>
            <person name="Weihe C."/>
            <person name="Marston M.F."/>
            <person name="Martiny J.B."/>
        </authorList>
    </citation>
    <scope>NUCLEOTIDE SEQUENCE [LARGE SCALE GENOMIC DNA]</scope>
    <source>
        <strain evidence="3">0810PA29</strain>
    </source>
</reference>
<proteinExistence type="predicted"/>
<dbReference type="RefSeq" id="YP_008125555.1">
    <property type="nucleotide sequence ID" value="NC_021530.1"/>
</dbReference>
<organism evidence="1 6">
    <name type="scientific">Synechococcus phage S-CAM8</name>
    <dbReference type="NCBI Taxonomy" id="754038"/>
    <lineage>
        <taxon>Viruses</taxon>
        <taxon>Duplodnaviria</taxon>
        <taxon>Heunggongvirae</taxon>
        <taxon>Uroviricota</taxon>
        <taxon>Caudoviricetes</taxon>
        <taxon>Pantevenvirales</taxon>
        <taxon>Kyanoviridae</taxon>
        <taxon>Neritesvirus</taxon>
        <taxon>Neritesvirus scam8</taxon>
    </lineage>
</organism>
<dbReference type="GeneID" id="16045233"/>